<protein>
    <recommendedName>
        <fullName evidence="4">Exonuclease domain-containing protein</fullName>
    </recommendedName>
</protein>
<gene>
    <name evidence="5" type="ORF">CMV30_13770</name>
</gene>
<dbReference type="KEGG" id="vbh:CMV30_13770"/>
<dbReference type="Pfam" id="PF00929">
    <property type="entry name" value="RNase_T"/>
    <property type="match status" value="1"/>
</dbReference>
<keyword evidence="3" id="KW-0269">Exonuclease</keyword>
<dbReference type="PANTHER" id="PTHR30231:SF4">
    <property type="entry name" value="PROTEIN NEN2"/>
    <property type="match status" value="1"/>
</dbReference>
<dbReference type="SMART" id="SM00479">
    <property type="entry name" value="EXOIII"/>
    <property type="match status" value="1"/>
</dbReference>
<proteinExistence type="predicted"/>
<dbReference type="SUPFAM" id="SSF53098">
    <property type="entry name" value="Ribonuclease H-like"/>
    <property type="match status" value="1"/>
</dbReference>
<dbReference type="InterPro" id="IPR036397">
    <property type="entry name" value="RNaseH_sf"/>
</dbReference>
<dbReference type="AlphaFoldDB" id="A0A290QF94"/>
<dbReference type="PANTHER" id="PTHR30231">
    <property type="entry name" value="DNA POLYMERASE III SUBUNIT EPSILON"/>
    <property type="match status" value="1"/>
</dbReference>
<evidence type="ECO:0000313" key="5">
    <source>
        <dbReference type="EMBL" id="ATC64946.1"/>
    </source>
</evidence>
<evidence type="ECO:0000256" key="1">
    <source>
        <dbReference type="ARBA" id="ARBA00022722"/>
    </source>
</evidence>
<keyword evidence="6" id="KW-1185">Reference proteome</keyword>
<dbReference type="InterPro" id="IPR012337">
    <property type="entry name" value="RNaseH-like_sf"/>
</dbReference>
<evidence type="ECO:0000256" key="3">
    <source>
        <dbReference type="ARBA" id="ARBA00022839"/>
    </source>
</evidence>
<dbReference type="OrthoDB" id="9813328at2"/>
<accession>A0A290QF94</accession>
<name>A0A290QF94_9BACT</name>
<dbReference type="CDD" id="cd06127">
    <property type="entry name" value="DEDDh"/>
    <property type="match status" value="1"/>
</dbReference>
<dbReference type="GO" id="GO:0003676">
    <property type="term" value="F:nucleic acid binding"/>
    <property type="evidence" value="ECO:0007669"/>
    <property type="project" value="InterPro"/>
</dbReference>
<dbReference type="Gene3D" id="3.30.420.10">
    <property type="entry name" value="Ribonuclease H-like superfamily/Ribonuclease H"/>
    <property type="match status" value="1"/>
</dbReference>
<keyword evidence="1" id="KW-0540">Nuclease</keyword>
<dbReference type="EMBL" id="CP023344">
    <property type="protein sequence ID" value="ATC64946.1"/>
    <property type="molecule type" value="Genomic_DNA"/>
</dbReference>
<feature type="domain" description="Exonuclease" evidence="4">
    <location>
        <begin position="35"/>
        <end position="211"/>
    </location>
</feature>
<evidence type="ECO:0000256" key="2">
    <source>
        <dbReference type="ARBA" id="ARBA00022801"/>
    </source>
</evidence>
<organism evidence="5 6">
    <name type="scientific">Nibricoccus aquaticus</name>
    <dbReference type="NCBI Taxonomy" id="2576891"/>
    <lineage>
        <taxon>Bacteria</taxon>
        <taxon>Pseudomonadati</taxon>
        <taxon>Verrucomicrobiota</taxon>
        <taxon>Opitutia</taxon>
        <taxon>Opitutales</taxon>
        <taxon>Opitutaceae</taxon>
        <taxon>Nibricoccus</taxon>
    </lineage>
</organism>
<dbReference type="GO" id="GO:0006259">
    <property type="term" value="P:DNA metabolic process"/>
    <property type="evidence" value="ECO:0007669"/>
    <property type="project" value="UniProtKB-ARBA"/>
</dbReference>
<sequence length="227" mass="24605">MSWFFGRKKLEPFLQAYIDGTEKKVAEKTLLPDMRFVALDAETTGFDTGKDRMLSLAIIEVKGGRLQVASSTAWLIYQATAPMSSAVSVHGILPSETATGRLEADILRDLLPRLQGAVLVGHHVAFDATMITAALKRHYGVALRNPLLDTANLAMIAVDAFAKTGYPGQRAPSLDEVCAQCGIPPVERHTAEGDAFTTAMLFLTLCARLQRNLGRPLKAGDLPLTRV</sequence>
<evidence type="ECO:0000313" key="6">
    <source>
        <dbReference type="Proteomes" id="UP000217265"/>
    </source>
</evidence>
<dbReference type="GO" id="GO:0008408">
    <property type="term" value="F:3'-5' exonuclease activity"/>
    <property type="evidence" value="ECO:0007669"/>
    <property type="project" value="TreeGrafter"/>
</dbReference>
<evidence type="ECO:0000259" key="4">
    <source>
        <dbReference type="SMART" id="SM00479"/>
    </source>
</evidence>
<dbReference type="InterPro" id="IPR013520">
    <property type="entry name" value="Ribonucl_H"/>
</dbReference>
<dbReference type="RefSeq" id="WP_096056577.1">
    <property type="nucleotide sequence ID" value="NZ_CP023344.1"/>
</dbReference>
<keyword evidence="2" id="KW-0378">Hydrolase</keyword>
<reference evidence="5 6" key="1">
    <citation type="submission" date="2017-09" db="EMBL/GenBank/DDBJ databases">
        <title>Complete genome sequence of Verrucomicrobial strain HZ-65, isolated from freshwater.</title>
        <authorList>
            <person name="Choi A."/>
        </authorList>
    </citation>
    <scope>NUCLEOTIDE SEQUENCE [LARGE SCALE GENOMIC DNA]</scope>
    <source>
        <strain evidence="5 6">HZ-65</strain>
    </source>
</reference>
<dbReference type="GO" id="GO:0005829">
    <property type="term" value="C:cytosol"/>
    <property type="evidence" value="ECO:0007669"/>
    <property type="project" value="TreeGrafter"/>
</dbReference>
<dbReference type="Proteomes" id="UP000217265">
    <property type="component" value="Chromosome"/>
</dbReference>